<keyword evidence="4" id="KW-1185">Reference proteome</keyword>
<comment type="caution">
    <text evidence="3">The sequence shown here is derived from an EMBL/GenBank/DDBJ whole genome shotgun (WGS) entry which is preliminary data.</text>
</comment>
<dbReference type="PANTHER" id="PTHR42921">
    <property type="entry name" value="ACETOACETYL-COA SYNTHETASE"/>
    <property type="match status" value="1"/>
</dbReference>
<dbReference type="InterPro" id="IPR000873">
    <property type="entry name" value="AMP-dep_synth/lig_dom"/>
</dbReference>
<dbReference type="EMBL" id="JASWJB010000063">
    <property type="protein sequence ID" value="KAK2603462.1"/>
    <property type="molecule type" value="Genomic_DNA"/>
</dbReference>
<dbReference type="InterPro" id="IPR020845">
    <property type="entry name" value="AMP-binding_CS"/>
</dbReference>
<gene>
    <name evidence="3" type="ORF">QQS21_004322</name>
</gene>
<dbReference type="InterPro" id="IPR005914">
    <property type="entry name" value="Acac_CoA_synth"/>
</dbReference>
<dbReference type="Gene3D" id="3.30.300.30">
    <property type="match status" value="1"/>
</dbReference>
<dbReference type="InterPro" id="IPR042099">
    <property type="entry name" value="ANL_N_sf"/>
</dbReference>
<feature type="domain" description="AMP-binding enzyme C-terminal" evidence="2">
    <location>
        <begin position="583"/>
        <end position="652"/>
    </location>
</feature>
<dbReference type="Proteomes" id="UP001251528">
    <property type="component" value="Unassembled WGS sequence"/>
</dbReference>
<dbReference type="PROSITE" id="PS00455">
    <property type="entry name" value="AMP_BINDING"/>
    <property type="match status" value="1"/>
</dbReference>
<dbReference type="GO" id="GO:0030729">
    <property type="term" value="F:acetoacetate-CoA ligase activity"/>
    <property type="evidence" value="ECO:0007669"/>
    <property type="project" value="InterPro"/>
</dbReference>
<dbReference type="PANTHER" id="PTHR42921:SF4">
    <property type="entry name" value="ACETOACETYL-COA SYNTHASE (AFU_ORTHOLOGUE AFUA_8G04770)"/>
    <property type="match status" value="1"/>
</dbReference>
<evidence type="ECO:0000259" key="2">
    <source>
        <dbReference type="Pfam" id="PF13193"/>
    </source>
</evidence>
<evidence type="ECO:0000313" key="4">
    <source>
        <dbReference type="Proteomes" id="UP001251528"/>
    </source>
</evidence>
<protein>
    <recommendedName>
        <fullName evidence="5">Acetoacetyl-CoA synthetase</fullName>
    </recommendedName>
</protein>
<sequence length="698" mass="77555">MDFEMAPRKLWEHPDPQSTAMWQFMQDANAKYGLKLHDFPSLYKWSCSSRNQFWSLFWETQPFIHEGSFTQPVDESVPISQLPKWFDGVRLNWTENFLWSRSSTDASGMRTQLNKEDFKIALTEVREGNTEVRHMTWGELRRRVAALATALKERGVERGDRVVVVAAHSAQTLVVFLATTWLGALFSSSSTDMGVGGLLQRTVQIDPKFVFFDDGALYNGKSIDLREKIRGVAEGLKQCPSFNKVVVVKRFTEPYRTDGISNTERLEDFMLSKGYKQPPPLVRVGFQDPMVVYYSSGTTGIPKAIVHGVGPILLNSRKEGILHRCITPDDRNLQFTTTGWIMYLSSVGQLSMGASAVLYDGSPFIPDPTVLLKVAEEQGVTTLGLSPRWMTELMKRNLVPKKVADLTKLRKVVSTGMVLPEQMFTWFYDVAFPGHVQLANISGGTDIAGCFVLENPLTPVHVGGCVGPSLAVPVAIYDHDLPDGATGKPLPAGQPGDLVATGAFPNVPLYLWNDGLSPPGSKYRGAYFDRFKDAWAQGDFCVFNPKTGGMTMLGRSDGVLNPSGIRFGSSDIYAVLERCFPGEIADSLCVGQRRPGDLDERVVLFVIMKPGKQLDKKLVKSVRDTIATELTKRHVPRYVFEIEEIPVTVNGKKVELPVKSIISGKTVKPSGTLLNPGSLKAFYKFQRIEELEEPQAKL</sequence>
<reference evidence="3" key="1">
    <citation type="submission" date="2023-06" db="EMBL/GenBank/DDBJ databases">
        <title>Conoideocrella luteorostrata (Hypocreales: Clavicipitaceae), a potential biocontrol fungus for elongate hemlock scale in United States Christmas tree production areas.</title>
        <authorList>
            <person name="Barrett H."/>
            <person name="Lovett B."/>
            <person name="Macias A.M."/>
            <person name="Stajich J.E."/>
            <person name="Kasson M.T."/>
        </authorList>
    </citation>
    <scope>NUCLEOTIDE SEQUENCE</scope>
    <source>
        <strain evidence="3">ARSEF 14590</strain>
    </source>
</reference>
<dbReference type="SUPFAM" id="SSF56801">
    <property type="entry name" value="Acetyl-CoA synthetase-like"/>
    <property type="match status" value="1"/>
</dbReference>
<organism evidence="3 4">
    <name type="scientific">Conoideocrella luteorostrata</name>
    <dbReference type="NCBI Taxonomy" id="1105319"/>
    <lineage>
        <taxon>Eukaryota</taxon>
        <taxon>Fungi</taxon>
        <taxon>Dikarya</taxon>
        <taxon>Ascomycota</taxon>
        <taxon>Pezizomycotina</taxon>
        <taxon>Sordariomycetes</taxon>
        <taxon>Hypocreomycetidae</taxon>
        <taxon>Hypocreales</taxon>
        <taxon>Clavicipitaceae</taxon>
        <taxon>Conoideocrella</taxon>
    </lineage>
</organism>
<evidence type="ECO:0008006" key="5">
    <source>
        <dbReference type="Google" id="ProtNLM"/>
    </source>
</evidence>
<name>A0AAJ0FZV9_9HYPO</name>
<dbReference type="NCBIfam" id="TIGR01217">
    <property type="entry name" value="ac_ac_CoA_syn"/>
    <property type="match status" value="1"/>
</dbReference>
<evidence type="ECO:0000259" key="1">
    <source>
        <dbReference type="Pfam" id="PF00501"/>
    </source>
</evidence>
<evidence type="ECO:0000313" key="3">
    <source>
        <dbReference type="EMBL" id="KAK2603462.1"/>
    </source>
</evidence>
<dbReference type="InterPro" id="IPR045851">
    <property type="entry name" value="AMP-bd_C_sf"/>
</dbReference>
<feature type="domain" description="AMP-dependent synthetase/ligase" evidence="1">
    <location>
        <begin position="119"/>
        <end position="503"/>
    </location>
</feature>
<proteinExistence type="predicted"/>
<dbReference type="Pfam" id="PF00501">
    <property type="entry name" value="AMP-binding"/>
    <property type="match status" value="1"/>
</dbReference>
<dbReference type="Gene3D" id="3.40.50.12780">
    <property type="entry name" value="N-terminal domain of ligase-like"/>
    <property type="match status" value="1"/>
</dbReference>
<dbReference type="AlphaFoldDB" id="A0AAJ0FZV9"/>
<dbReference type="InterPro" id="IPR025110">
    <property type="entry name" value="AMP-bd_C"/>
</dbReference>
<dbReference type="Pfam" id="PF13193">
    <property type="entry name" value="AMP-binding_C"/>
    <property type="match status" value="1"/>
</dbReference>
<dbReference type="GO" id="GO:0006629">
    <property type="term" value="P:lipid metabolic process"/>
    <property type="evidence" value="ECO:0007669"/>
    <property type="project" value="InterPro"/>
</dbReference>
<accession>A0AAJ0FZV9</accession>